<organism evidence="2 3">
    <name type="scientific">Rhodopirellula baltica WH47</name>
    <dbReference type="NCBI Taxonomy" id="991778"/>
    <lineage>
        <taxon>Bacteria</taxon>
        <taxon>Pseudomonadati</taxon>
        <taxon>Planctomycetota</taxon>
        <taxon>Planctomycetia</taxon>
        <taxon>Pirellulales</taxon>
        <taxon>Pirellulaceae</taxon>
        <taxon>Rhodopirellula</taxon>
    </lineage>
</organism>
<feature type="region of interest" description="Disordered" evidence="1">
    <location>
        <begin position="32"/>
        <end position="57"/>
    </location>
</feature>
<dbReference type="EMBL" id="AFAR01000043">
    <property type="protein sequence ID" value="EGF29272.1"/>
    <property type="molecule type" value="Genomic_DNA"/>
</dbReference>
<gene>
    <name evidence="2" type="ORF">RBWH47_01351</name>
</gene>
<proteinExistence type="predicted"/>
<protein>
    <submittedName>
        <fullName evidence="2">Uncharacterized protein</fullName>
    </submittedName>
</protein>
<sequence length="57" mass="6351">MKQLFPLTILFTTLTLTFVGCGDQAEVVEPDQAVESVELSPEEQAEYDKEMAQQMGN</sequence>
<accession>F2AM21</accession>
<reference evidence="2 3" key="1">
    <citation type="journal article" date="2013" name="Mar. Genomics">
        <title>Expression of sulfatases in Rhodopirellula baltica and the diversity of sulfatases in the genus Rhodopirellula.</title>
        <authorList>
            <person name="Wegner C.E."/>
            <person name="Richter-Heitmann T."/>
            <person name="Klindworth A."/>
            <person name="Klockow C."/>
            <person name="Richter M."/>
            <person name="Achstetter T."/>
            <person name="Glockner F.O."/>
            <person name="Harder J."/>
        </authorList>
    </citation>
    <scope>NUCLEOTIDE SEQUENCE [LARGE SCALE GENOMIC DNA]</scope>
    <source>
        <strain evidence="2 3">WH47</strain>
    </source>
</reference>
<dbReference type="RefSeq" id="WP_007324688.1">
    <property type="nucleotide sequence ID" value="NZ_AFAR01000043.1"/>
</dbReference>
<dbReference type="AlphaFoldDB" id="F2AM21"/>
<evidence type="ECO:0000256" key="1">
    <source>
        <dbReference type="SAM" id="MobiDB-lite"/>
    </source>
</evidence>
<dbReference type="PATRIC" id="fig|991778.3.peg.751"/>
<comment type="caution">
    <text evidence="2">The sequence shown here is derived from an EMBL/GenBank/DDBJ whole genome shotgun (WGS) entry which is preliminary data.</text>
</comment>
<dbReference type="Proteomes" id="UP000006222">
    <property type="component" value="Unassembled WGS sequence"/>
</dbReference>
<name>F2AM21_RHOBT</name>
<dbReference type="PROSITE" id="PS51257">
    <property type="entry name" value="PROKAR_LIPOPROTEIN"/>
    <property type="match status" value="1"/>
</dbReference>
<evidence type="ECO:0000313" key="2">
    <source>
        <dbReference type="EMBL" id="EGF29272.1"/>
    </source>
</evidence>
<evidence type="ECO:0000313" key="3">
    <source>
        <dbReference type="Proteomes" id="UP000006222"/>
    </source>
</evidence>